<dbReference type="InterPro" id="IPR029058">
    <property type="entry name" value="AB_hydrolase_fold"/>
</dbReference>
<evidence type="ECO:0008006" key="3">
    <source>
        <dbReference type="Google" id="ProtNLM"/>
    </source>
</evidence>
<dbReference type="Gene3D" id="3.40.50.1820">
    <property type="entry name" value="alpha/beta hydrolase"/>
    <property type="match status" value="1"/>
</dbReference>
<accession>A0A174NPZ6</accession>
<evidence type="ECO:0000313" key="1">
    <source>
        <dbReference type="EMBL" id="CUP48630.1"/>
    </source>
</evidence>
<reference evidence="1 2" key="1">
    <citation type="submission" date="2015-09" db="EMBL/GenBank/DDBJ databases">
        <authorList>
            <consortium name="Pathogen Informatics"/>
        </authorList>
    </citation>
    <scope>NUCLEOTIDE SEQUENCE [LARGE SCALE GENOMIC DNA]</scope>
    <source>
        <strain evidence="1 2">2789STDY5834914</strain>
    </source>
</reference>
<sequence>MWIYKILIYGGVILKKAMIYVHGKGGSYLEAEQFKNICLDFDVFGVDYNDYFPWIVKNKIMEVYDKISEKYDYIYVLANSIGAYFTMHTLQNFKIEKALFISPILDMEQLIVDMMSWANVSEKELSERKEIPTDFGETLSWEYLCFVRANPINWKTPTEILYAEHDNLTSRQTVDKFIDRHCANLTVMNDGEHWFHTDEQIFFRDNWLRKVIQ</sequence>
<dbReference type="OrthoDB" id="358525at2"/>
<evidence type="ECO:0000313" key="2">
    <source>
        <dbReference type="Proteomes" id="UP000095485"/>
    </source>
</evidence>
<dbReference type="SUPFAM" id="SSF53474">
    <property type="entry name" value="alpha/beta-Hydrolases"/>
    <property type="match status" value="1"/>
</dbReference>
<proteinExistence type="predicted"/>
<dbReference type="EMBL" id="CZAY01000008">
    <property type="protein sequence ID" value="CUP48630.1"/>
    <property type="molecule type" value="Genomic_DNA"/>
</dbReference>
<protein>
    <recommendedName>
        <fullName evidence="3">Alpha/beta hydrolase</fullName>
    </recommendedName>
</protein>
<organism evidence="1 2">
    <name type="scientific">Dorea longicatena</name>
    <dbReference type="NCBI Taxonomy" id="88431"/>
    <lineage>
        <taxon>Bacteria</taxon>
        <taxon>Bacillati</taxon>
        <taxon>Bacillota</taxon>
        <taxon>Clostridia</taxon>
        <taxon>Lachnospirales</taxon>
        <taxon>Lachnospiraceae</taxon>
        <taxon>Dorea</taxon>
    </lineage>
</organism>
<dbReference type="Proteomes" id="UP000095485">
    <property type="component" value="Unassembled WGS sequence"/>
</dbReference>
<dbReference type="GeneID" id="96228535"/>
<name>A0A174NPZ6_9FIRM</name>
<gene>
    <name evidence="1" type="ORF">ERS852526_01242</name>
</gene>
<dbReference type="AlphaFoldDB" id="A0A174NPZ6"/>
<dbReference type="RefSeq" id="WP_008393975.1">
    <property type="nucleotide sequence ID" value="NZ_CZAY01000008.1"/>
</dbReference>